<dbReference type="InterPro" id="IPR036388">
    <property type="entry name" value="WH-like_DNA-bd_sf"/>
</dbReference>
<sequence length="215" mass="23692">MSQPDNTLHIAMVEDHPVVIEGLRRILAQEMPHATLLEFHTGDAFLQHLRGTQHVVTLALLDITLPDTNGVELCQKVKSQSPDTCVLGFSNHNDRALIMQMLSSGASGYLLKNVSAQELMQCVREALDGQMAFSDEIKKIIAKPSAAQAKAVPPLTKRERQILRLIADGKTSADIATELLVSPFTIETHRRNLMQKFDVNNAAALIRLAAQLQLI</sequence>
<gene>
    <name evidence="8" type="ORF">KK062_08500</name>
</gene>
<dbReference type="Pfam" id="PF00196">
    <property type="entry name" value="GerE"/>
    <property type="match status" value="1"/>
</dbReference>
<protein>
    <submittedName>
        <fullName evidence="8">Response regulator transcription factor</fullName>
    </submittedName>
</protein>
<dbReference type="InterPro" id="IPR011006">
    <property type="entry name" value="CheY-like_superfamily"/>
</dbReference>
<dbReference type="GO" id="GO:0000160">
    <property type="term" value="P:phosphorelay signal transduction system"/>
    <property type="evidence" value="ECO:0007669"/>
    <property type="project" value="InterPro"/>
</dbReference>
<accession>A0AAP2DW00</accession>
<keyword evidence="1 5" id="KW-0597">Phosphoprotein</keyword>
<comment type="caution">
    <text evidence="8">The sequence shown here is derived from an EMBL/GenBank/DDBJ whole genome shotgun (WGS) entry which is preliminary data.</text>
</comment>
<dbReference type="PROSITE" id="PS50043">
    <property type="entry name" value="HTH_LUXR_2"/>
    <property type="match status" value="1"/>
</dbReference>
<evidence type="ECO:0000313" key="9">
    <source>
        <dbReference type="Proteomes" id="UP001319080"/>
    </source>
</evidence>
<evidence type="ECO:0000256" key="5">
    <source>
        <dbReference type="PROSITE-ProRule" id="PRU00169"/>
    </source>
</evidence>
<dbReference type="CDD" id="cd06170">
    <property type="entry name" value="LuxR_C_like"/>
    <property type="match status" value="1"/>
</dbReference>
<dbReference type="CDD" id="cd17535">
    <property type="entry name" value="REC_NarL-like"/>
    <property type="match status" value="1"/>
</dbReference>
<evidence type="ECO:0000256" key="1">
    <source>
        <dbReference type="ARBA" id="ARBA00022553"/>
    </source>
</evidence>
<keyword evidence="3" id="KW-0238">DNA-binding</keyword>
<dbReference type="SMART" id="SM00421">
    <property type="entry name" value="HTH_LUXR"/>
    <property type="match status" value="1"/>
</dbReference>
<feature type="domain" description="Response regulatory" evidence="7">
    <location>
        <begin position="9"/>
        <end position="127"/>
    </location>
</feature>
<keyword evidence="9" id="KW-1185">Reference proteome</keyword>
<dbReference type="Pfam" id="PF00072">
    <property type="entry name" value="Response_reg"/>
    <property type="match status" value="1"/>
</dbReference>
<dbReference type="SUPFAM" id="SSF46894">
    <property type="entry name" value="C-terminal effector domain of the bipartite response regulators"/>
    <property type="match status" value="1"/>
</dbReference>
<dbReference type="PANTHER" id="PTHR44688:SF16">
    <property type="entry name" value="DNA-BINDING TRANSCRIPTIONAL ACTIVATOR DEVR_DOSR"/>
    <property type="match status" value="1"/>
</dbReference>
<evidence type="ECO:0000259" key="7">
    <source>
        <dbReference type="PROSITE" id="PS50110"/>
    </source>
</evidence>
<dbReference type="EMBL" id="JAHESE010000005">
    <property type="protein sequence ID" value="MBT1708261.1"/>
    <property type="molecule type" value="Genomic_DNA"/>
</dbReference>
<evidence type="ECO:0000256" key="4">
    <source>
        <dbReference type="ARBA" id="ARBA00023163"/>
    </source>
</evidence>
<dbReference type="PROSITE" id="PS50110">
    <property type="entry name" value="RESPONSE_REGULATORY"/>
    <property type="match status" value="1"/>
</dbReference>
<keyword evidence="2" id="KW-0805">Transcription regulation</keyword>
<dbReference type="InterPro" id="IPR000792">
    <property type="entry name" value="Tscrpt_reg_LuxR_C"/>
</dbReference>
<dbReference type="SUPFAM" id="SSF52172">
    <property type="entry name" value="CheY-like"/>
    <property type="match status" value="1"/>
</dbReference>
<dbReference type="GO" id="GO:0003677">
    <property type="term" value="F:DNA binding"/>
    <property type="evidence" value="ECO:0007669"/>
    <property type="project" value="UniProtKB-KW"/>
</dbReference>
<evidence type="ECO:0000313" key="8">
    <source>
        <dbReference type="EMBL" id="MBT1708261.1"/>
    </source>
</evidence>
<dbReference type="RefSeq" id="WP_254083851.1">
    <property type="nucleotide sequence ID" value="NZ_JAHESE010000005.1"/>
</dbReference>
<dbReference type="Proteomes" id="UP001319080">
    <property type="component" value="Unassembled WGS sequence"/>
</dbReference>
<dbReference type="InterPro" id="IPR001789">
    <property type="entry name" value="Sig_transdc_resp-reg_receiver"/>
</dbReference>
<dbReference type="InterPro" id="IPR016032">
    <property type="entry name" value="Sig_transdc_resp-reg_C-effctor"/>
</dbReference>
<dbReference type="PROSITE" id="PS00622">
    <property type="entry name" value="HTH_LUXR_1"/>
    <property type="match status" value="1"/>
</dbReference>
<dbReference type="Gene3D" id="1.10.10.10">
    <property type="entry name" value="Winged helix-like DNA-binding domain superfamily/Winged helix DNA-binding domain"/>
    <property type="match status" value="1"/>
</dbReference>
<dbReference type="PANTHER" id="PTHR44688">
    <property type="entry name" value="DNA-BINDING TRANSCRIPTIONAL ACTIVATOR DEVR_DOSR"/>
    <property type="match status" value="1"/>
</dbReference>
<dbReference type="AlphaFoldDB" id="A0AAP2DW00"/>
<dbReference type="GO" id="GO:0006355">
    <property type="term" value="P:regulation of DNA-templated transcription"/>
    <property type="evidence" value="ECO:0007669"/>
    <property type="project" value="InterPro"/>
</dbReference>
<evidence type="ECO:0000256" key="2">
    <source>
        <dbReference type="ARBA" id="ARBA00023015"/>
    </source>
</evidence>
<dbReference type="Gene3D" id="3.40.50.2300">
    <property type="match status" value="1"/>
</dbReference>
<name>A0AAP2DW00_9BACT</name>
<proteinExistence type="predicted"/>
<feature type="domain" description="HTH luxR-type" evidence="6">
    <location>
        <begin position="148"/>
        <end position="213"/>
    </location>
</feature>
<dbReference type="PRINTS" id="PR00038">
    <property type="entry name" value="HTHLUXR"/>
</dbReference>
<dbReference type="SMART" id="SM00448">
    <property type="entry name" value="REC"/>
    <property type="match status" value="1"/>
</dbReference>
<dbReference type="InterPro" id="IPR058245">
    <property type="entry name" value="NreC/VraR/RcsB-like_REC"/>
</dbReference>
<reference evidence="8 9" key="1">
    <citation type="submission" date="2021-05" db="EMBL/GenBank/DDBJ databases">
        <title>A Polyphasic approach of four new species of the genus Ohtaekwangia: Ohtaekwangia histidinii sp. nov., Ohtaekwangia cretensis sp. nov., Ohtaekwangia indiensis sp. nov., Ohtaekwangia reichenbachii sp. nov. from diverse environment.</title>
        <authorList>
            <person name="Octaviana S."/>
        </authorList>
    </citation>
    <scope>NUCLEOTIDE SEQUENCE [LARGE SCALE GENOMIC DNA]</scope>
    <source>
        <strain evidence="8 9">PWU5</strain>
    </source>
</reference>
<keyword evidence="4" id="KW-0804">Transcription</keyword>
<evidence type="ECO:0000259" key="6">
    <source>
        <dbReference type="PROSITE" id="PS50043"/>
    </source>
</evidence>
<evidence type="ECO:0000256" key="3">
    <source>
        <dbReference type="ARBA" id="ARBA00023125"/>
    </source>
</evidence>
<feature type="modified residue" description="4-aspartylphosphate" evidence="5">
    <location>
        <position position="62"/>
    </location>
</feature>
<organism evidence="8 9">
    <name type="scientific">Dawidia cretensis</name>
    <dbReference type="NCBI Taxonomy" id="2782350"/>
    <lineage>
        <taxon>Bacteria</taxon>
        <taxon>Pseudomonadati</taxon>
        <taxon>Bacteroidota</taxon>
        <taxon>Cytophagia</taxon>
        <taxon>Cytophagales</taxon>
        <taxon>Chryseotaleaceae</taxon>
        <taxon>Dawidia</taxon>
    </lineage>
</organism>